<accession>A0ABT0S6A3</accession>
<gene>
    <name evidence="1" type="ORF">LZ518_01980</name>
</gene>
<keyword evidence="2" id="KW-1185">Reference proteome</keyword>
<dbReference type="EMBL" id="JAMGBB010000001">
    <property type="protein sequence ID" value="MCL6739906.1"/>
    <property type="molecule type" value="Genomic_DNA"/>
</dbReference>
<sequence>MIHARDNVSFDQWLDETFGRAVSGECYPQFVPADDWPPPVADRLLVDYLTRLFEDSDNALRYYSDRQIAAGLWELGPGDAHCVYNPEVAIEARERLIRSVATFFRDFFNLRCIPKLSHLDKDQTEPLNGICYMWWEVITWGWAKDDPGAERLRDADIEVMETVLGLPNPACRESALHGLGHMVRQSDRALEIIDRFLAGPADLDPGLLDYARAARTGCIQ</sequence>
<proteinExistence type="predicted"/>
<evidence type="ECO:0000313" key="1">
    <source>
        <dbReference type="EMBL" id="MCL6739906.1"/>
    </source>
</evidence>
<reference evidence="1" key="1">
    <citation type="submission" date="2022-05" db="EMBL/GenBank/DDBJ databases">
        <authorList>
            <person name="Jo J.-H."/>
            <person name="Im W.-T."/>
        </authorList>
    </citation>
    <scope>NUCLEOTIDE SEQUENCE</scope>
    <source>
        <strain evidence="1">RB56-2</strain>
    </source>
</reference>
<comment type="caution">
    <text evidence="1">The sequence shown here is derived from an EMBL/GenBank/DDBJ whole genome shotgun (WGS) entry which is preliminary data.</text>
</comment>
<protein>
    <recommendedName>
        <fullName evidence="3">HEAT repeat domain-containing protein</fullName>
    </recommendedName>
</protein>
<dbReference type="Proteomes" id="UP001165383">
    <property type="component" value="Unassembled WGS sequence"/>
</dbReference>
<name>A0ABT0S6A3_9SPHN</name>
<organism evidence="1 2">
    <name type="scientific">Sphingomonas brevis</name>
    <dbReference type="NCBI Taxonomy" id="2908206"/>
    <lineage>
        <taxon>Bacteria</taxon>
        <taxon>Pseudomonadati</taxon>
        <taxon>Pseudomonadota</taxon>
        <taxon>Alphaproteobacteria</taxon>
        <taxon>Sphingomonadales</taxon>
        <taxon>Sphingomonadaceae</taxon>
        <taxon>Sphingomonas</taxon>
    </lineage>
</organism>
<evidence type="ECO:0000313" key="2">
    <source>
        <dbReference type="Proteomes" id="UP001165383"/>
    </source>
</evidence>
<evidence type="ECO:0008006" key="3">
    <source>
        <dbReference type="Google" id="ProtNLM"/>
    </source>
</evidence>
<dbReference type="RefSeq" id="WP_249914370.1">
    <property type="nucleotide sequence ID" value="NZ_JAMGBB010000001.1"/>
</dbReference>